<dbReference type="InterPro" id="IPR001841">
    <property type="entry name" value="Znf_RING"/>
</dbReference>
<comment type="caution">
    <text evidence="6">The sequence shown here is derived from an EMBL/GenBank/DDBJ whole genome shotgun (WGS) entry which is preliminary data.</text>
</comment>
<dbReference type="SUPFAM" id="SSF57850">
    <property type="entry name" value="RING/U-box"/>
    <property type="match status" value="1"/>
</dbReference>
<evidence type="ECO:0000256" key="2">
    <source>
        <dbReference type="ARBA" id="ARBA00022771"/>
    </source>
</evidence>
<dbReference type="Gene3D" id="3.30.40.10">
    <property type="entry name" value="Zinc/RING finger domain, C3HC4 (zinc finger)"/>
    <property type="match status" value="1"/>
</dbReference>
<dbReference type="AlphaFoldDB" id="A0A7J6FQL5"/>
<name>A0A7J6FQL5_CANSA</name>
<dbReference type="GO" id="GO:0008270">
    <property type="term" value="F:zinc ion binding"/>
    <property type="evidence" value="ECO:0007669"/>
    <property type="project" value="UniProtKB-KW"/>
</dbReference>
<accession>A0A7J6FQL5</accession>
<organism evidence="6 7">
    <name type="scientific">Cannabis sativa</name>
    <name type="common">Hemp</name>
    <name type="synonym">Marijuana</name>
    <dbReference type="NCBI Taxonomy" id="3483"/>
    <lineage>
        <taxon>Eukaryota</taxon>
        <taxon>Viridiplantae</taxon>
        <taxon>Streptophyta</taxon>
        <taxon>Embryophyta</taxon>
        <taxon>Tracheophyta</taxon>
        <taxon>Spermatophyta</taxon>
        <taxon>Magnoliopsida</taxon>
        <taxon>eudicotyledons</taxon>
        <taxon>Gunneridae</taxon>
        <taxon>Pentapetalae</taxon>
        <taxon>rosids</taxon>
        <taxon>fabids</taxon>
        <taxon>Rosales</taxon>
        <taxon>Cannabaceae</taxon>
        <taxon>Cannabis</taxon>
    </lineage>
</organism>
<dbReference type="EMBL" id="JAATIQ010000183">
    <property type="protein sequence ID" value="KAF4372935.1"/>
    <property type="molecule type" value="Genomic_DNA"/>
</dbReference>
<protein>
    <recommendedName>
        <fullName evidence="5">RING-type domain-containing protein</fullName>
    </recommendedName>
</protein>
<evidence type="ECO:0000313" key="6">
    <source>
        <dbReference type="EMBL" id="KAF4372935.1"/>
    </source>
</evidence>
<dbReference type="Pfam" id="PF13639">
    <property type="entry name" value="zf-RING_2"/>
    <property type="match status" value="1"/>
</dbReference>
<dbReference type="PROSITE" id="PS50089">
    <property type="entry name" value="ZF_RING_2"/>
    <property type="match status" value="1"/>
</dbReference>
<evidence type="ECO:0000256" key="1">
    <source>
        <dbReference type="ARBA" id="ARBA00022723"/>
    </source>
</evidence>
<dbReference type="GO" id="GO:0016567">
    <property type="term" value="P:protein ubiquitination"/>
    <property type="evidence" value="ECO:0007669"/>
    <property type="project" value="TreeGrafter"/>
</dbReference>
<keyword evidence="3" id="KW-0862">Zinc</keyword>
<keyword evidence="1" id="KW-0479">Metal-binding</keyword>
<dbReference type="InterPro" id="IPR013083">
    <property type="entry name" value="Znf_RING/FYVE/PHD"/>
</dbReference>
<dbReference type="SMART" id="SM00184">
    <property type="entry name" value="RING"/>
    <property type="match status" value="1"/>
</dbReference>
<evidence type="ECO:0000259" key="5">
    <source>
        <dbReference type="PROSITE" id="PS50089"/>
    </source>
</evidence>
<keyword evidence="2 4" id="KW-0863">Zinc-finger</keyword>
<gene>
    <name evidence="6" type="ORF">G4B88_018100</name>
</gene>
<reference evidence="6 7" key="1">
    <citation type="journal article" date="2020" name="bioRxiv">
        <title>Sequence and annotation of 42 cannabis genomes reveals extensive copy number variation in cannabinoid synthesis and pathogen resistance genes.</title>
        <authorList>
            <person name="Mckernan K.J."/>
            <person name="Helbert Y."/>
            <person name="Kane L.T."/>
            <person name="Ebling H."/>
            <person name="Zhang L."/>
            <person name="Liu B."/>
            <person name="Eaton Z."/>
            <person name="Mclaughlin S."/>
            <person name="Kingan S."/>
            <person name="Baybayan P."/>
            <person name="Concepcion G."/>
            <person name="Jordan M."/>
            <person name="Riva A."/>
            <person name="Barbazuk W."/>
            <person name="Harkins T."/>
        </authorList>
    </citation>
    <scope>NUCLEOTIDE SEQUENCE [LARGE SCALE GENOMIC DNA]</scope>
    <source>
        <strain evidence="7">cv. Jamaican Lion 4</strain>
        <tissue evidence="6">Leaf</tissue>
    </source>
</reference>
<dbReference type="PANTHER" id="PTHR45969">
    <property type="entry name" value="RING ZINC FINGER PROTEIN-RELATED"/>
    <property type="match status" value="1"/>
</dbReference>
<dbReference type="GO" id="GO:0061630">
    <property type="term" value="F:ubiquitin protein ligase activity"/>
    <property type="evidence" value="ECO:0007669"/>
    <property type="project" value="TreeGrafter"/>
</dbReference>
<feature type="domain" description="RING-type" evidence="5">
    <location>
        <begin position="48"/>
        <end position="95"/>
    </location>
</feature>
<keyword evidence="7" id="KW-1185">Reference proteome</keyword>
<evidence type="ECO:0000313" key="7">
    <source>
        <dbReference type="Proteomes" id="UP000583929"/>
    </source>
</evidence>
<dbReference type="PANTHER" id="PTHR45969:SF69">
    <property type="entry name" value="FINGER DOMAIN PROTEIN, PUTATIVE (AFU_ORTHOLOGUE AFUA_3G12190)-RELATED"/>
    <property type="match status" value="1"/>
</dbReference>
<proteinExistence type="predicted"/>
<evidence type="ECO:0000256" key="4">
    <source>
        <dbReference type="PROSITE-ProRule" id="PRU00175"/>
    </source>
</evidence>
<dbReference type="Proteomes" id="UP000583929">
    <property type="component" value="Unassembled WGS sequence"/>
</dbReference>
<sequence>MMLDRDEEEVVIIGAKRYRIIQLLRDCFIKDNQDDNQTIRYGLEDEDCAICLEKLFDDEPTTIKEVVESKSCMHVFHLQCITKWTQTDKTCPLCRLRLHQLNKRRYKVVGYDHRDTIVENRLYNSRTIDFIPFCTNAILAALHVVDIYFVALLPSFFDTNDTLSRRLRCKGLSKEDDYTTLITYEIEKTYPIMASNKEMISSTSSVPVWIFCSNNVQVILQKLHRINIQHRSLRLLSNLRGCVRGRGFRLLFKLGNKSPFSLLSSTNGTLTEGNKDGIKIPYGSSKY</sequence>
<evidence type="ECO:0000256" key="3">
    <source>
        <dbReference type="ARBA" id="ARBA00022833"/>
    </source>
</evidence>